<dbReference type="AlphaFoldDB" id="A0A9N9I4U8"/>
<gene>
    <name evidence="1" type="ORF">AMORRO_LOCUS13321</name>
</gene>
<name>A0A9N9I4U8_9GLOM</name>
<evidence type="ECO:0000313" key="1">
    <source>
        <dbReference type="EMBL" id="CAG8720677.1"/>
    </source>
</evidence>
<keyword evidence="2" id="KW-1185">Reference proteome</keyword>
<dbReference type="EMBL" id="CAJVPV010022372">
    <property type="protein sequence ID" value="CAG8720677.1"/>
    <property type="molecule type" value="Genomic_DNA"/>
</dbReference>
<comment type="caution">
    <text evidence="1">The sequence shown here is derived from an EMBL/GenBank/DDBJ whole genome shotgun (WGS) entry which is preliminary data.</text>
</comment>
<evidence type="ECO:0000313" key="2">
    <source>
        <dbReference type="Proteomes" id="UP000789342"/>
    </source>
</evidence>
<protein>
    <submittedName>
        <fullName evidence="1">16503_t:CDS:1</fullName>
    </submittedName>
</protein>
<dbReference type="Proteomes" id="UP000789342">
    <property type="component" value="Unassembled WGS sequence"/>
</dbReference>
<reference evidence="1" key="1">
    <citation type="submission" date="2021-06" db="EMBL/GenBank/DDBJ databases">
        <authorList>
            <person name="Kallberg Y."/>
            <person name="Tangrot J."/>
            <person name="Rosling A."/>
        </authorList>
    </citation>
    <scope>NUCLEOTIDE SEQUENCE</scope>
    <source>
        <strain evidence="1">CL551</strain>
    </source>
</reference>
<organism evidence="1 2">
    <name type="scientific">Acaulospora morrowiae</name>
    <dbReference type="NCBI Taxonomy" id="94023"/>
    <lineage>
        <taxon>Eukaryota</taxon>
        <taxon>Fungi</taxon>
        <taxon>Fungi incertae sedis</taxon>
        <taxon>Mucoromycota</taxon>
        <taxon>Glomeromycotina</taxon>
        <taxon>Glomeromycetes</taxon>
        <taxon>Diversisporales</taxon>
        <taxon>Acaulosporaceae</taxon>
        <taxon>Acaulospora</taxon>
    </lineage>
</organism>
<sequence length="131" mass="15923">MPRPVRQEDLDFVSCENDRYESEIVKWRKHQMLEALEQDAVEVQRILYAARSSALKKFEEAEQRRTEEFQKWKQLYEKIEADYEKERLQRKLDFEAQQAQWKKLMQVFILVRSLSDHNNVIHDSLCEYVGL</sequence>
<accession>A0A9N9I4U8</accession>
<dbReference type="OrthoDB" id="420884at2759"/>
<proteinExistence type="predicted"/>